<dbReference type="EMBL" id="JAVRES010000027">
    <property type="protein sequence ID" value="MDT0439465.1"/>
    <property type="molecule type" value="Genomic_DNA"/>
</dbReference>
<dbReference type="AlphaFoldDB" id="A0ABD5EXT2"/>
<feature type="compositionally biased region" description="Basic and acidic residues" evidence="1">
    <location>
        <begin position="106"/>
        <end position="117"/>
    </location>
</feature>
<dbReference type="Proteomes" id="UP001183535">
    <property type="component" value="Unassembled WGS sequence"/>
</dbReference>
<accession>A0ABD5EXT2</accession>
<feature type="compositionally biased region" description="Low complexity" evidence="1">
    <location>
        <begin position="93"/>
        <end position="104"/>
    </location>
</feature>
<dbReference type="RefSeq" id="WP_093836369.1">
    <property type="nucleotide sequence ID" value="NZ_JAVRES010000027.1"/>
</dbReference>
<evidence type="ECO:0000313" key="2">
    <source>
        <dbReference type="EMBL" id="MDT0439465.1"/>
    </source>
</evidence>
<reference evidence="3" key="1">
    <citation type="submission" date="2023-07" db="EMBL/GenBank/DDBJ databases">
        <title>30 novel species of actinomycetes from the DSMZ collection.</title>
        <authorList>
            <person name="Nouioui I."/>
        </authorList>
    </citation>
    <scope>NUCLEOTIDE SEQUENCE [LARGE SCALE GENOMIC DNA]</scope>
    <source>
        <strain evidence="3">DSM 41981</strain>
    </source>
</reference>
<feature type="region of interest" description="Disordered" evidence="1">
    <location>
        <begin position="68"/>
        <end position="125"/>
    </location>
</feature>
<name>A0ABD5EXT2_9ACTN</name>
<keyword evidence="3" id="KW-1185">Reference proteome</keyword>
<comment type="caution">
    <text evidence="2">The sequence shown here is derived from an EMBL/GenBank/DDBJ whole genome shotgun (WGS) entry which is preliminary data.</text>
</comment>
<sequence>MDAMLDGSGPGPGPGAGAVTVAGDADVTRLTDAPRDEFPRPTVEKEIVHTPSAAGSLVADAGRAPLSWCPARTGRARRPEWPWAPSRTPRRTPPAALSPSSATADGAHRGREPEPWHRTTGSSPS</sequence>
<organism evidence="2 3">
    <name type="scientific">Streptomyces doudnae</name>
    <dbReference type="NCBI Taxonomy" id="3075536"/>
    <lineage>
        <taxon>Bacteria</taxon>
        <taxon>Bacillati</taxon>
        <taxon>Actinomycetota</taxon>
        <taxon>Actinomycetes</taxon>
        <taxon>Kitasatosporales</taxon>
        <taxon>Streptomycetaceae</taxon>
        <taxon>Streptomyces</taxon>
    </lineage>
</organism>
<evidence type="ECO:0000313" key="3">
    <source>
        <dbReference type="Proteomes" id="UP001183535"/>
    </source>
</evidence>
<evidence type="ECO:0000256" key="1">
    <source>
        <dbReference type="SAM" id="MobiDB-lite"/>
    </source>
</evidence>
<gene>
    <name evidence="2" type="ORF">RM877_32865</name>
</gene>
<protein>
    <submittedName>
        <fullName evidence="2">Uncharacterized protein</fullName>
    </submittedName>
</protein>
<feature type="region of interest" description="Disordered" evidence="1">
    <location>
        <begin position="1"/>
        <end position="20"/>
    </location>
</feature>
<proteinExistence type="predicted"/>